<dbReference type="InterPro" id="IPR019749">
    <property type="entry name" value="Band_41_domain"/>
</dbReference>
<reference evidence="6" key="1">
    <citation type="submission" date="2018-10" db="EMBL/GenBank/DDBJ databases">
        <title>Transcriptome assembly of Aceria tosichella (Wheat curl mite) Type 2.</title>
        <authorList>
            <person name="Scully E.D."/>
            <person name="Geib S.M."/>
            <person name="Palmer N.A."/>
            <person name="Gupta A.K."/>
            <person name="Sarath G."/>
            <person name="Tatineni S."/>
        </authorList>
    </citation>
    <scope>NUCLEOTIDE SEQUENCE</scope>
    <source>
        <strain evidence="6">LincolnNE</strain>
    </source>
</reference>
<dbReference type="GO" id="GO:0031032">
    <property type="term" value="P:actomyosin structure organization"/>
    <property type="evidence" value="ECO:0007669"/>
    <property type="project" value="TreeGrafter"/>
</dbReference>
<evidence type="ECO:0000313" key="6">
    <source>
        <dbReference type="EMBL" id="MDE50981.1"/>
    </source>
</evidence>
<dbReference type="GO" id="GO:0070161">
    <property type="term" value="C:anchoring junction"/>
    <property type="evidence" value="ECO:0007669"/>
    <property type="project" value="UniProtKB-SubCell"/>
</dbReference>
<evidence type="ECO:0000259" key="5">
    <source>
        <dbReference type="PROSITE" id="PS50057"/>
    </source>
</evidence>
<evidence type="ECO:0000256" key="3">
    <source>
        <dbReference type="SAM" id="MobiDB-lite"/>
    </source>
</evidence>
<dbReference type="Gene3D" id="2.30.29.30">
    <property type="entry name" value="Pleckstrin-homology domain (PH domain)/Phosphotyrosine-binding domain (PTB)"/>
    <property type="match status" value="1"/>
</dbReference>
<evidence type="ECO:0000256" key="4">
    <source>
        <dbReference type="SAM" id="Phobius"/>
    </source>
</evidence>
<dbReference type="Gene3D" id="1.20.80.10">
    <property type="match status" value="1"/>
</dbReference>
<comment type="subcellular location">
    <subcellularLocation>
        <location evidence="1">Cell junction</location>
    </subcellularLocation>
</comment>
<dbReference type="InterPro" id="IPR018979">
    <property type="entry name" value="FERM_N"/>
</dbReference>
<dbReference type="Pfam" id="PF00373">
    <property type="entry name" value="FERM_M"/>
    <property type="match status" value="1"/>
</dbReference>
<feature type="compositionally biased region" description="Gly residues" evidence="3">
    <location>
        <begin position="415"/>
        <end position="425"/>
    </location>
</feature>
<feature type="domain" description="FERM" evidence="5">
    <location>
        <begin position="14"/>
        <end position="306"/>
    </location>
</feature>
<dbReference type="InterPro" id="IPR011993">
    <property type="entry name" value="PH-like_dom_sf"/>
</dbReference>
<keyword evidence="4" id="KW-0812">Transmembrane</keyword>
<dbReference type="PANTHER" id="PTHR23280:SF32">
    <property type="entry name" value="FI22325P1"/>
    <property type="match status" value="1"/>
</dbReference>
<keyword evidence="4" id="KW-0472">Membrane</keyword>
<dbReference type="InterPro" id="IPR019748">
    <property type="entry name" value="FERM_central"/>
</dbReference>
<accession>A0A6G1SL93</accession>
<dbReference type="Pfam" id="PF09379">
    <property type="entry name" value="FERM_N"/>
    <property type="match status" value="1"/>
</dbReference>
<dbReference type="GO" id="GO:0005856">
    <property type="term" value="C:cytoskeleton"/>
    <property type="evidence" value="ECO:0007669"/>
    <property type="project" value="TreeGrafter"/>
</dbReference>
<dbReference type="SMART" id="SM01196">
    <property type="entry name" value="FERM_C"/>
    <property type="match status" value="1"/>
</dbReference>
<keyword evidence="4" id="KW-1133">Transmembrane helix</keyword>
<evidence type="ECO:0000256" key="2">
    <source>
        <dbReference type="ARBA" id="ARBA00022949"/>
    </source>
</evidence>
<name>A0A6G1SL93_9ACAR</name>
<dbReference type="GO" id="GO:0009887">
    <property type="term" value="P:animal organ morphogenesis"/>
    <property type="evidence" value="ECO:0007669"/>
    <property type="project" value="UniProtKB-ARBA"/>
</dbReference>
<dbReference type="AlphaFoldDB" id="A0A6G1SL93"/>
<dbReference type="Pfam" id="PF09380">
    <property type="entry name" value="FERM_C"/>
    <property type="match status" value="1"/>
</dbReference>
<dbReference type="SMART" id="SM00295">
    <property type="entry name" value="B41"/>
    <property type="match status" value="1"/>
</dbReference>
<dbReference type="PANTHER" id="PTHR23280">
    <property type="entry name" value="4.1 G PROTEIN"/>
    <property type="match status" value="1"/>
</dbReference>
<dbReference type="GO" id="GO:0048731">
    <property type="term" value="P:system development"/>
    <property type="evidence" value="ECO:0007669"/>
    <property type="project" value="UniProtKB-ARBA"/>
</dbReference>
<keyword evidence="2" id="KW-0965">Cell junction</keyword>
<dbReference type="PROSITE" id="PS50057">
    <property type="entry name" value="FERM_3"/>
    <property type="match status" value="1"/>
</dbReference>
<dbReference type="InterPro" id="IPR014352">
    <property type="entry name" value="FERM/acyl-CoA-bd_prot_sf"/>
</dbReference>
<feature type="region of interest" description="Disordered" evidence="3">
    <location>
        <begin position="406"/>
        <end position="446"/>
    </location>
</feature>
<dbReference type="InterPro" id="IPR029071">
    <property type="entry name" value="Ubiquitin-like_domsf"/>
</dbReference>
<dbReference type="PRINTS" id="PR00935">
    <property type="entry name" value="BAND41"/>
</dbReference>
<dbReference type="InterPro" id="IPR035963">
    <property type="entry name" value="FERM_2"/>
</dbReference>
<dbReference type="EMBL" id="GGYP01006210">
    <property type="protein sequence ID" value="MDE50981.1"/>
    <property type="molecule type" value="Transcribed_RNA"/>
</dbReference>
<feature type="transmembrane region" description="Helical" evidence="4">
    <location>
        <begin position="480"/>
        <end position="501"/>
    </location>
</feature>
<dbReference type="SUPFAM" id="SSF47031">
    <property type="entry name" value="Second domain of FERM"/>
    <property type="match status" value="1"/>
</dbReference>
<dbReference type="GO" id="GO:0071944">
    <property type="term" value="C:cell periphery"/>
    <property type="evidence" value="ECO:0007669"/>
    <property type="project" value="UniProtKB-ARBA"/>
</dbReference>
<gene>
    <name evidence="6" type="primary">FRMD5</name>
    <name evidence="6" type="ORF">g.12295</name>
</gene>
<dbReference type="Gene3D" id="3.10.20.90">
    <property type="entry name" value="Phosphatidylinositol 3-kinase Catalytic Subunit, Chain A, domain 1"/>
    <property type="match status" value="1"/>
</dbReference>
<dbReference type="SUPFAM" id="SSF50729">
    <property type="entry name" value="PH domain-like"/>
    <property type="match status" value="1"/>
</dbReference>
<dbReference type="InterPro" id="IPR018980">
    <property type="entry name" value="FERM_PH-like_C"/>
</dbReference>
<protein>
    <submittedName>
        <fullName evidence="6">FERM domain-containing protein 5</fullName>
    </submittedName>
</protein>
<dbReference type="SUPFAM" id="SSF54236">
    <property type="entry name" value="Ubiquitin-like"/>
    <property type="match status" value="1"/>
</dbReference>
<proteinExistence type="predicted"/>
<sequence>MFRFSNKKALGQSLKCRVQLLVPGESLEISYDTNSTGQDILNDAAQQLDLTDKDYYGLKLYDQIQWLDLSKSVVKQTKGVGNIVFVLRFKYYPAEPALLANESTRYYLYLQLRADLLEGRLRSDSHDTLAYLIACVMQSELGDATSKTNTNQQNNYVSEFKFVPNQSDDLEMAAIRLHQSEDFLGLTPSDAELNFLKKACQLDTYGVDPYPVKDGNSHKHFLIGVNHRGILTFQDSKLTNLFVWGEIDRITLDSKLVVVHCRKIERKGEKSNKIRSMFAFRCPSHEHAQNFWKISTEHKYFFTLDSTPDTPIVTNTGGLFKKSHKLKYVGRVEKDLLRDHVDEGRSSNVKRSRSLMAKTNNGSLWQGFKQANGNNLQTSMNNIYSADSINKTIPANMNYFREEDEDECEESASGVGEGKNAGGTQVGRTKGRASLGSLSKDSPKTFNRKPVLTTKLEASASAIRRGSQIYMDTEQNDHDFVRASIILFITLASIFVVILLINDSDRPNSLSLILRKLNLEHVSVAMRQNYYLPLQSAVKTSFGRIFTILDSKLL</sequence>
<dbReference type="CDD" id="cd14473">
    <property type="entry name" value="FERM_B-lobe"/>
    <property type="match status" value="1"/>
</dbReference>
<organism evidence="6">
    <name type="scientific">Aceria tosichella</name>
    <name type="common">wheat curl mite</name>
    <dbReference type="NCBI Taxonomy" id="561515"/>
    <lineage>
        <taxon>Eukaryota</taxon>
        <taxon>Metazoa</taxon>
        <taxon>Ecdysozoa</taxon>
        <taxon>Arthropoda</taxon>
        <taxon>Chelicerata</taxon>
        <taxon>Arachnida</taxon>
        <taxon>Acari</taxon>
        <taxon>Acariformes</taxon>
        <taxon>Trombidiformes</taxon>
        <taxon>Prostigmata</taxon>
        <taxon>Eupodina</taxon>
        <taxon>Eriophyoidea</taxon>
        <taxon>Eriophyidae</taxon>
        <taxon>Eriophyinae</taxon>
        <taxon>Aceriini</taxon>
        <taxon>Aceria</taxon>
    </lineage>
</organism>
<evidence type="ECO:0000256" key="1">
    <source>
        <dbReference type="ARBA" id="ARBA00004282"/>
    </source>
</evidence>
<dbReference type="InterPro" id="IPR000299">
    <property type="entry name" value="FERM_domain"/>
</dbReference>